<dbReference type="Pfam" id="PF26341">
    <property type="entry name" value="AAA_SelU"/>
    <property type="match status" value="1"/>
</dbReference>
<dbReference type="EMBL" id="JAGGLI010000001">
    <property type="protein sequence ID" value="MBP2026452.1"/>
    <property type="molecule type" value="Genomic_DNA"/>
</dbReference>
<dbReference type="Proteomes" id="UP001314903">
    <property type="component" value="Unassembled WGS sequence"/>
</dbReference>
<keyword evidence="1" id="KW-0711">Selenium</keyword>
<reference evidence="3 4" key="1">
    <citation type="submission" date="2021-03" db="EMBL/GenBank/DDBJ databases">
        <title>Genomic Encyclopedia of Type Strains, Phase IV (KMG-IV): sequencing the most valuable type-strain genomes for metagenomic binning, comparative biology and taxonomic classification.</title>
        <authorList>
            <person name="Goeker M."/>
        </authorList>
    </citation>
    <scope>NUCLEOTIDE SEQUENCE [LARGE SCALE GENOMIC DNA]</scope>
    <source>
        <strain evidence="3 4">DSM 27512</strain>
    </source>
</reference>
<evidence type="ECO:0000256" key="1">
    <source>
        <dbReference type="ARBA" id="ARBA00023266"/>
    </source>
</evidence>
<keyword evidence="4" id="KW-1185">Reference proteome</keyword>
<dbReference type="SUPFAM" id="SSF52540">
    <property type="entry name" value="P-loop containing nucleoside triphosphate hydrolases"/>
    <property type="match status" value="1"/>
</dbReference>
<dbReference type="RefSeq" id="WP_209658506.1">
    <property type="nucleotide sequence ID" value="NZ_JAGGLI010000001.1"/>
</dbReference>
<dbReference type="SMART" id="SM00450">
    <property type="entry name" value="RHOD"/>
    <property type="match status" value="1"/>
</dbReference>
<dbReference type="Gene3D" id="3.40.250.10">
    <property type="entry name" value="Rhodanese-like domain"/>
    <property type="match status" value="1"/>
</dbReference>
<dbReference type="GO" id="GO:0016740">
    <property type="term" value="F:transferase activity"/>
    <property type="evidence" value="ECO:0007669"/>
    <property type="project" value="UniProtKB-KW"/>
</dbReference>
<dbReference type="Gene3D" id="3.40.50.300">
    <property type="entry name" value="P-loop containing nucleotide triphosphate hydrolases"/>
    <property type="match status" value="1"/>
</dbReference>
<feature type="domain" description="Rhodanese" evidence="2">
    <location>
        <begin position="14"/>
        <end position="136"/>
    </location>
</feature>
<dbReference type="NCBIfam" id="TIGR03167">
    <property type="entry name" value="tRNA_sel_U_synt"/>
    <property type="match status" value="1"/>
</dbReference>
<gene>
    <name evidence="3" type="ORF">J2Z35_000241</name>
</gene>
<dbReference type="NCBIfam" id="NF008752">
    <property type="entry name" value="PRK11784.1-4"/>
    <property type="match status" value="1"/>
</dbReference>
<comment type="caution">
    <text evidence="3">The sequence shown here is derived from an EMBL/GenBank/DDBJ whole genome shotgun (WGS) entry which is preliminary data.</text>
</comment>
<organism evidence="3 4">
    <name type="scientific">Acetoanaerobium pronyense</name>
    <dbReference type="NCBI Taxonomy" id="1482736"/>
    <lineage>
        <taxon>Bacteria</taxon>
        <taxon>Bacillati</taxon>
        <taxon>Bacillota</taxon>
        <taxon>Clostridia</taxon>
        <taxon>Peptostreptococcales</taxon>
        <taxon>Filifactoraceae</taxon>
        <taxon>Acetoanaerobium</taxon>
    </lineage>
</organism>
<dbReference type="PANTHER" id="PTHR30401">
    <property type="entry name" value="TRNA 2-SELENOURIDINE SYNTHASE"/>
    <property type="match status" value="1"/>
</dbReference>
<dbReference type="PANTHER" id="PTHR30401:SF0">
    <property type="entry name" value="TRNA 2-SELENOURIDINE SYNTHASE"/>
    <property type="match status" value="1"/>
</dbReference>
<evidence type="ECO:0000313" key="4">
    <source>
        <dbReference type="Proteomes" id="UP001314903"/>
    </source>
</evidence>
<dbReference type="InterPro" id="IPR027417">
    <property type="entry name" value="P-loop_NTPase"/>
</dbReference>
<protein>
    <submittedName>
        <fullName evidence="3">tRNA 2-selenouridine synthase</fullName>
        <ecNumber evidence="3">2.9.1.-</ecNumber>
    </submittedName>
</protein>
<name>A0ABS4KFB5_9FIRM</name>
<evidence type="ECO:0000259" key="2">
    <source>
        <dbReference type="PROSITE" id="PS50206"/>
    </source>
</evidence>
<sequence>MKELSIDELLAIKKTHNIAIVDVRSPKEYNEDHIEGSINIPLLEDDERALVGTLYKTQGKERAVKEGIDITAPKLKFFHEKFTDISSKHDKVLVYCFRGGMRSGALCSYISSTGIEVYKLLGGYKSYRKHVIDYLENISDTLKCILLHGNTGAGKTEILIDLKKQGIPVLDLEKYAKNSGSVYGEIYYSDGHQTQKRFESLLFNSLSKNNDKFVFLESESRKIGKVFIPKALSDSMKNGYHIFVESSLEKRVSRLVEDYSKSKTKDDDKLINATLMLKDSLGKKIVDELIDKINIKDYSYVARYLIENYYDNLYKHSNDKYSYEFKVSSDDYKETLTRLIRFYEDVKGDNYEK</sequence>
<dbReference type="InterPro" id="IPR001763">
    <property type="entry name" value="Rhodanese-like_dom"/>
</dbReference>
<keyword evidence="3" id="KW-0808">Transferase</keyword>
<dbReference type="SUPFAM" id="SSF52821">
    <property type="entry name" value="Rhodanese/Cell cycle control phosphatase"/>
    <property type="match status" value="1"/>
</dbReference>
<proteinExistence type="predicted"/>
<dbReference type="PROSITE" id="PS50206">
    <property type="entry name" value="RHODANESE_3"/>
    <property type="match status" value="1"/>
</dbReference>
<dbReference type="NCBIfam" id="NF008750">
    <property type="entry name" value="PRK11784.1-2"/>
    <property type="match status" value="1"/>
</dbReference>
<evidence type="ECO:0000313" key="3">
    <source>
        <dbReference type="EMBL" id="MBP2026452.1"/>
    </source>
</evidence>
<accession>A0ABS4KFB5</accession>
<dbReference type="InterPro" id="IPR017582">
    <property type="entry name" value="SelU"/>
</dbReference>
<dbReference type="InterPro" id="IPR058840">
    <property type="entry name" value="AAA_SelU"/>
</dbReference>
<dbReference type="Pfam" id="PF00581">
    <property type="entry name" value="Rhodanese"/>
    <property type="match status" value="1"/>
</dbReference>
<dbReference type="InterPro" id="IPR036873">
    <property type="entry name" value="Rhodanese-like_dom_sf"/>
</dbReference>
<dbReference type="EC" id="2.9.1.-" evidence="3"/>